<gene>
    <name evidence="1" type="ORF">LCGC14_2915950</name>
</gene>
<evidence type="ECO:0008006" key="2">
    <source>
        <dbReference type="Google" id="ProtNLM"/>
    </source>
</evidence>
<reference evidence="1" key="1">
    <citation type="journal article" date="2015" name="Nature">
        <title>Complex archaea that bridge the gap between prokaryotes and eukaryotes.</title>
        <authorList>
            <person name="Spang A."/>
            <person name="Saw J.H."/>
            <person name="Jorgensen S.L."/>
            <person name="Zaremba-Niedzwiedzka K."/>
            <person name="Martijn J."/>
            <person name="Lind A.E."/>
            <person name="van Eijk R."/>
            <person name="Schleper C."/>
            <person name="Guy L."/>
            <person name="Ettema T.J."/>
        </authorList>
    </citation>
    <scope>NUCLEOTIDE SEQUENCE</scope>
</reference>
<comment type="caution">
    <text evidence="1">The sequence shown here is derived from an EMBL/GenBank/DDBJ whole genome shotgun (WGS) entry which is preliminary data.</text>
</comment>
<name>A0A0F9AGB1_9ZZZZ</name>
<sequence length="80" mass="9009">KLPPGGFQEAYARRLVRAGVPLLMDRFAALSERHDGRPLVLLCYEDLSKAPCHRRVFAAFWEEKTGQAVPELAAQEMLDV</sequence>
<evidence type="ECO:0000313" key="1">
    <source>
        <dbReference type="EMBL" id="KKK71236.1"/>
    </source>
</evidence>
<accession>A0A0F9AGB1</accession>
<feature type="non-terminal residue" evidence="1">
    <location>
        <position position="1"/>
    </location>
</feature>
<dbReference type="EMBL" id="LAZR01057825">
    <property type="protein sequence ID" value="KKK71236.1"/>
    <property type="molecule type" value="Genomic_DNA"/>
</dbReference>
<protein>
    <recommendedName>
        <fullName evidence="2">DUF488 domain-containing protein</fullName>
    </recommendedName>
</protein>
<organism evidence="1">
    <name type="scientific">marine sediment metagenome</name>
    <dbReference type="NCBI Taxonomy" id="412755"/>
    <lineage>
        <taxon>unclassified sequences</taxon>
        <taxon>metagenomes</taxon>
        <taxon>ecological metagenomes</taxon>
    </lineage>
</organism>
<dbReference type="AlphaFoldDB" id="A0A0F9AGB1"/>
<proteinExistence type="predicted"/>